<protein>
    <submittedName>
        <fullName evidence="2">ClpXP protease specificity-enhancing factor</fullName>
    </submittedName>
</protein>
<dbReference type="InterPro" id="IPR036760">
    <property type="entry name" value="SspB-like_sf"/>
</dbReference>
<keyword evidence="2" id="KW-0645">Protease</keyword>
<dbReference type="SUPFAM" id="SSF101738">
    <property type="entry name" value="SspB-like"/>
    <property type="match status" value="1"/>
</dbReference>
<evidence type="ECO:0000313" key="3">
    <source>
        <dbReference type="Proteomes" id="UP000241514"/>
    </source>
</evidence>
<dbReference type="GO" id="GO:0005829">
    <property type="term" value="C:cytosol"/>
    <property type="evidence" value="ECO:0007669"/>
    <property type="project" value="TreeGrafter"/>
</dbReference>
<evidence type="ECO:0000313" key="2">
    <source>
        <dbReference type="EMBL" id="PTB90160.1"/>
    </source>
</evidence>
<comment type="caution">
    <text evidence="2">The sequence shown here is derived from an EMBL/GenBank/DDBJ whole genome shotgun (WGS) entry which is preliminary data.</text>
</comment>
<dbReference type="NCBIfam" id="NF008763">
    <property type="entry name" value="PRK11798.1-2"/>
    <property type="match status" value="1"/>
</dbReference>
<dbReference type="PANTHER" id="PTHR37486:SF1">
    <property type="entry name" value="STRINGENT STARVATION PROTEIN B"/>
    <property type="match status" value="1"/>
</dbReference>
<dbReference type="Proteomes" id="UP000241514">
    <property type="component" value="Unassembled WGS sequence"/>
</dbReference>
<dbReference type="EMBL" id="PYVG01000003">
    <property type="protein sequence ID" value="PTB90160.1"/>
    <property type="molecule type" value="Genomic_DNA"/>
</dbReference>
<dbReference type="InterPro" id="IPR007481">
    <property type="entry name" value="SspB"/>
</dbReference>
<accession>A0A6N4DCV4</accession>
<dbReference type="AlphaFoldDB" id="A0A6N4DCV4"/>
<feature type="compositionally biased region" description="Basic residues" evidence="1">
    <location>
        <begin position="144"/>
        <end position="157"/>
    </location>
</feature>
<reference evidence="2 3" key="1">
    <citation type="submission" date="2018-03" db="EMBL/GenBank/DDBJ databases">
        <title>Cross-interface Injection: A General Nanoliter Liquid Handling Method Applied to Single Cells Genome Amplification Automated Nanoliter Liquid Handling Applied to Single Cell Multiple Displacement Amplification.</title>
        <authorList>
            <person name="Yun J."/>
            <person name="Xu P."/>
            <person name="Xu J."/>
            <person name="Dai X."/>
            <person name="Wang Y."/>
            <person name="Zheng X."/>
            <person name="Cao C."/>
            <person name="Yi Q."/>
            <person name="Zhu Y."/>
            <person name="Wang L."/>
            <person name="Dong Z."/>
            <person name="Huang Y."/>
            <person name="Huang L."/>
            <person name="Du W."/>
        </authorList>
    </citation>
    <scope>NUCLEOTIDE SEQUENCE [LARGE SCALE GENOMIC DNA]</scope>
    <source>
        <strain evidence="2 3">A9-4</strain>
    </source>
</reference>
<dbReference type="GO" id="GO:0008233">
    <property type="term" value="F:peptidase activity"/>
    <property type="evidence" value="ECO:0007669"/>
    <property type="project" value="UniProtKB-KW"/>
</dbReference>
<dbReference type="GO" id="GO:0006508">
    <property type="term" value="P:proteolysis"/>
    <property type="evidence" value="ECO:0007669"/>
    <property type="project" value="UniProtKB-KW"/>
</dbReference>
<dbReference type="NCBIfam" id="NF008769">
    <property type="entry name" value="PRK11798.2-5"/>
    <property type="match status" value="1"/>
</dbReference>
<dbReference type="GO" id="GO:0045732">
    <property type="term" value="P:positive regulation of protein catabolic process"/>
    <property type="evidence" value="ECO:0007669"/>
    <property type="project" value="TreeGrafter"/>
</dbReference>
<name>A0A6N4DCV4_9GAMM</name>
<keyword evidence="2" id="KW-0378">Hydrolase</keyword>
<dbReference type="PIRSF" id="PIRSF005276">
    <property type="entry name" value="SspB"/>
    <property type="match status" value="1"/>
</dbReference>
<dbReference type="Gene3D" id="2.30.30.220">
    <property type="entry name" value="SspB-like"/>
    <property type="match status" value="1"/>
</dbReference>
<sequence>MSEQAMSPRRPYLLRAMYEWLVDNQLTPHLVVNASVTGCQLPWEFVKNGQIVLNVSPTAVAQLQMHNEFVDFNARFSGKPHHVVAPMAAVMALYARENGAGTLFEEEAYYSEERDISLTDDEPTATGAPPAVEPEADNSNKQSSKSKRKTSHLKVVK</sequence>
<dbReference type="PANTHER" id="PTHR37486">
    <property type="entry name" value="STRINGENT STARVATION PROTEIN B"/>
    <property type="match status" value="1"/>
</dbReference>
<dbReference type="Pfam" id="PF04386">
    <property type="entry name" value="SspB"/>
    <property type="match status" value="1"/>
</dbReference>
<proteinExistence type="predicted"/>
<evidence type="ECO:0000256" key="1">
    <source>
        <dbReference type="SAM" id="MobiDB-lite"/>
    </source>
</evidence>
<gene>
    <name evidence="2" type="ORF">C9928_01000</name>
</gene>
<organism evidence="2 3">
    <name type="scientific">Pseudidiomarina aestuarii</name>
    <dbReference type="NCBI Taxonomy" id="624146"/>
    <lineage>
        <taxon>Bacteria</taxon>
        <taxon>Pseudomonadati</taxon>
        <taxon>Pseudomonadota</taxon>
        <taxon>Gammaproteobacteria</taxon>
        <taxon>Alteromonadales</taxon>
        <taxon>Idiomarinaceae</taxon>
        <taxon>Pseudidiomarina</taxon>
    </lineage>
</organism>
<dbReference type="GO" id="GO:0005840">
    <property type="term" value="C:ribosome"/>
    <property type="evidence" value="ECO:0007669"/>
    <property type="project" value="TreeGrafter"/>
</dbReference>
<feature type="region of interest" description="Disordered" evidence="1">
    <location>
        <begin position="114"/>
        <end position="157"/>
    </location>
</feature>